<feature type="region of interest" description="Disordered" evidence="5">
    <location>
        <begin position="343"/>
        <end position="374"/>
    </location>
</feature>
<dbReference type="Pfam" id="PF00005">
    <property type="entry name" value="ABC_tran"/>
    <property type="match status" value="2"/>
</dbReference>
<feature type="compositionally biased region" description="Basic residues" evidence="5">
    <location>
        <begin position="353"/>
        <end position="373"/>
    </location>
</feature>
<dbReference type="PANTHER" id="PTHR19211">
    <property type="entry name" value="ATP-BINDING TRANSPORT PROTEIN-RELATED"/>
    <property type="match status" value="1"/>
</dbReference>
<reference evidence="7" key="1">
    <citation type="submission" date="2021-01" db="EMBL/GenBank/DDBJ databases">
        <authorList>
            <person name="Corre E."/>
            <person name="Pelletier E."/>
            <person name="Niang G."/>
            <person name="Scheremetjew M."/>
            <person name="Finn R."/>
            <person name="Kale V."/>
            <person name="Holt S."/>
            <person name="Cochrane G."/>
            <person name="Meng A."/>
            <person name="Brown T."/>
            <person name="Cohen L."/>
        </authorList>
    </citation>
    <scope>NUCLEOTIDE SEQUENCE</scope>
    <source>
        <strain evidence="7">B593</strain>
    </source>
</reference>
<evidence type="ECO:0000259" key="6">
    <source>
        <dbReference type="PROSITE" id="PS50893"/>
    </source>
</evidence>
<evidence type="ECO:0000256" key="5">
    <source>
        <dbReference type="SAM" id="MobiDB-lite"/>
    </source>
</evidence>
<dbReference type="GO" id="GO:0005524">
    <property type="term" value="F:ATP binding"/>
    <property type="evidence" value="ECO:0007669"/>
    <property type="project" value="UniProtKB-KW"/>
</dbReference>
<dbReference type="Gene3D" id="3.40.50.300">
    <property type="entry name" value="P-loop containing nucleotide triphosphate hydrolases"/>
    <property type="match status" value="2"/>
</dbReference>
<keyword evidence="1" id="KW-0677">Repeat</keyword>
<dbReference type="InterPro" id="IPR003439">
    <property type="entry name" value="ABC_transporter-like_ATP-bd"/>
</dbReference>
<proteinExistence type="predicted"/>
<dbReference type="EMBL" id="HBEH01000587">
    <property type="protein sequence ID" value="CAD8343774.1"/>
    <property type="molecule type" value="Transcribed_RNA"/>
</dbReference>
<dbReference type="GO" id="GO:0016887">
    <property type="term" value="F:ATP hydrolysis activity"/>
    <property type="evidence" value="ECO:0007669"/>
    <property type="project" value="InterPro"/>
</dbReference>
<keyword evidence="3" id="KW-0067">ATP-binding</keyword>
<organism evidence="7">
    <name type="scientific">Pseudo-nitzschia arenysensis</name>
    <dbReference type="NCBI Taxonomy" id="697910"/>
    <lineage>
        <taxon>Eukaryota</taxon>
        <taxon>Sar</taxon>
        <taxon>Stramenopiles</taxon>
        <taxon>Ochrophyta</taxon>
        <taxon>Bacillariophyta</taxon>
        <taxon>Bacillariophyceae</taxon>
        <taxon>Bacillariophycidae</taxon>
        <taxon>Bacillariales</taxon>
        <taxon>Bacillariaceae</taxon>
        <taxon>Pseudo-nitzschia</taxon>
    </lineage>
</organism>
<gene>
    <name evidence="7" type="ORF">PARE0329_LOCUS409</name>
</gene>
<sequence>MASSSSEAVTQAQLSSLEDTDCYASVWEQILAKQREGKDLKSTLWGGRGKGGRGFARRTIQPRDVVVEDVGLQYLLGDTCLEGATIKLLHNHVYCLVGRNGCGKSTLLKKMHSQRIPGWNIQWSSLYIPPNIPIEYLPLTPTQVISHYIEECKRGSRLATESQISELEARMDSLDIEEEQETMEILCEELSVLEDNLNFEDASLKQEQIELFQELGIDEEKPCGELPPIQQKEILLCAACICCRFINLLLLDEPTNDLDVHGLIRLRHLINDDFIRSATVLMVSHDVDLINDVATDIIDMFAKKLWYFPGNYDSYRLMKDQKEAHFLKQSQAMETKNSQLKTTLQHLKEKPSSKRKGGAKKKAKAISSHRKKIERHEKSMKTFDASTEVPTETRGLTVAQRLKLAEVTKSVPDKAVQFALPPVTSQWGEPLIVAYDVGYGTDNDLATAKQHAQQPQSTEFAIVKRDGFLFDCVDLCIEEGSRTCILGPGISTSYLMKILAKKLAPIEGTVHHSSGLGIGYCDYGAISESISATDQTTTALEFLLQRSKKQEKELRSHLTAFGLSPKSQTVTPLAFLSGGESFRFTLANIMLDNPSVLCLEHPTSHLDVESVQALSYGLRQWNGTVIMVCQDASFLRSLEGVKCVVVVPEEGKVRRIIDDEKAGMRGMDFYLSGLQSSSSS</sequence>
<feature type="coiled-coil region" evidence="4">
    <location>
        <begin position="157"/>
        <end position="196"/>
    </location>
</feature>
<feature type="domain" description="ABC transporter" evidence="6">
    <location>
        <begin position="65"/>
        <end position="327"/>
    </location>
</feature>
<evidence type="ECO:0000256" key="3">
    <source>
        <dbReference type="ARBA" id="ARBA00022840"/>
    </source>
</evidence>
<evidence type="ECO:0000256" key="2">
    <source>
        <dbReference type="ARBA" id="ARBA00022741"/>
    </source>
</evidence>
<accession>A0A7R9ZU03</accession>
<dbReference type="PROSITE" id="PS50893">
    <property type="entry name" value="ABC_TRANSPORTER_2"/>
    <property type="match status" value="2"/>
</dbReference>
<feature type="domain" description="ABC transporter" evidence="6">
    <location>
        <begin position="453"/>
        <end position="675"/>
    </location>
</feature>
<dbReference type="PANTHER" id="PTHR19211:SF117">
    <property type="entry name" value="ATP-BINDING CASSETTE SUB-FAMILY F MEMBER 3"/>
    <property type="match status" value="1"/>
</dbReference>
<protein>
    <recommendedName>
        <fullName evidence="6">ABC transporter domain-containing protein</fullName>
    </recommendedName>
</protein>
<dbReference type="InterPro" id="IPR003593">
    <property type="entry name" value="AAA+_ATPase"/>
</dbReference>
<keyword evidence="4" id="KW-0175">Coiled coil</keyword>
<keyword evidence="2" id="KW-0547">Nucleotide-binding</keyword>
<evidence type="ECO:0000256" key="4">
    <source>
        <dbReference type="SAM" id="Coils"/>
    </source>
</evidence>
<dbReference type="InterPro" id="IPR050611">
    <property type="entry name" value="ABCF"/>
</dbReference>
<dbReference type="SUPFAM" id="SSF52540">
    <property type="entry name" value="P-loop containing nucleoside triphosphate hydrolases"/>
    <property type="match status" value="2"/>
</dbReference>
<evidence type="ECO:0000313" key="7">
    <source>
        <dbReference type="EMBL" id="CAD8343774.1"/>
    </source>
</evidence>
<dbReference type="InterPro" id="IPR027417">
    <property type="entry name" value="P-loop_NTPase"/>
</dbReference>
<name>A0A7R9ZU03_9STRA</name>
<dbReference type="SMART" id="SM00382">
    <property type="entry name" value="AAA"/>
    <property type="match status" value="2"/>
</dbReference>
<evidence type="ECO:0000256" key="1">
    <source>
        <dbReference type="ARBA" id="ARBA00022737"/>
    </source>
</evidence>
<dbReference type="AlphaFoldDB" id="A0A7R9ZU03"/>